<evidence type="ECO:0000259" key="5">
    <source>
        <dbReference type="Pfam" id="PF00135"/>
    </source>
</evidence>
<name>A0ABR3ZCK9_9PEZI</name>
<reference evidence="6 7" key="1">
    <citation type="journal article" date="2024" name="IMA Fungus">
        <title>IMA Genome - F19 : A genome assembly and annotation guide to empower mycologists, including annotated draft genome sequences of Ceratocystis pirilliformis, Diaporthe australafricana, Fusarium ophioides, Paecilomyces lecythidis, and Sporothrix stenoceras.</title>
        <authorList>
            <person name="Aylward J."/>
            <person name="Wilson A.M."/>
            <person name="Visagie C.M."/>
            <person name="Spraker J."/>
            <person name="Barnes I."/>
            <person name="Buitendag C."/>
            <person name="Ceriani C."/>
            <person name="Del Mar Angel L."/>
            <person name="du Plessis D."/>
            <person name="Fuchs T."/>
            <person name="Gasser K."/>
            <person name="Kramer D."/>
            <person name="Li W."/>
            <person name="Munsamy K."/>
            <person name="Piso A."/>
            <person name="Price J.L."/>
            <person name="Sonnekus B."/>
            <person name="Thomas C."/>
            <person name="van der Nest A."/>
            <person name="van Dijk A."/>
            <person name="van Heerden A."/>
            <person name="van Vuuren N."/>
            <person name="Yilmaz N."/>
            <person name="Duong T.A."/>
            <person name="van der Merwe N.A."/>
            <person name="Wingfield M.J."/>
            <person name="Wingfield B.D."/>
        </authorList>
    </citation>
    <scope>NUCLEOTIDE SEQUENCE [LARGE SCALE GENOMIC DNA]</scope>
    <source>
        <strain evidence="6 7">CMW 12675</strain>
    </source>
</reference>
<dbReference type="InterPro" id="IPR029058">
    <property type="entry name" value="AB_hydrolase_fold"/>
</dbReference>
<dbReference type="PANTHER" id="PTHR43918:SF4">
    <property type="entry name" value="CARBOXYLIC ESTER HYDROLASE"/>
    <property type="match status" value="1"/>
</dbReference>
<keyword evidence="4" id="KW-1133">Transmembrane helix</keyword>
<protein>
    <recommendedName>
        <fullName evidence="3">Carboxylic ester hydrolase</fullName>
        <ecNumber evidence="3">3.1.1.-</ecNumber>
    </recommendedName>
</protein>
<keyword evidence="4" id="KW-0472">Membrane</keyword>
<feature type="domain" description="Carboxylesterase type B" evidence="5">
    <location>
        <begin position="98"/>
        <end position="580"/>
    </location>
</feature>
<keyword evidence="2 3" id="KW-0378">Hydrolase</keyword>
<dbReference type="InterPro" id="IPR050654">
    <property type="entry name" value="AChE-related_enzymes"/>
</dbReference>
<dbReference type="Gene3D" id="3.40.50.1820">
    <property type="entry name" value="alpha/beta hydrolase"/>
    <property type="match status" value="1"/>
</dbReference>
<dbReference type="PANTHER" id="PTHR43918">
    <property type="entry name" value="ACETYLCHOLINESTERASE"/>
    <property type="match status" value="1"/>
</dbReference>
<dbReference type="PROSITE" id="PS00941">
    <property type="entry name" value="CARBOXYLESTERASE_B_2"/>
    <property type="match status" value="1"/>
</dbReference>
<feature type="transmembrane region" description="Helical" evidence="4">
    <location>
        <begin position="29"/>
        <end position="51"/>
    </location>
</feature>
<dbReference type="InterPro" id="IPR019826">
    <property type="entry name" value="Carboxylesterase_B_AS"/>
</dbReference>
<dbReference type="EC" id="3.1.1.-" evidence="3"/>
<dbReference type="InterPro" id="IPR002018">
    <property type="entry name" value="CarbesteraseB"/>
</dbReference>
<dbReference type="Pfam" id="PF00135">
    <property type="entry name" value="COesterase"/>
    <property type="match status" value="1"/>
</dbReference>
<evidence type="ECO:0000313" key="7">
    <source>
        <dbReference type="Proteomes" id="UP001583280"/>
    </source>
</evidence>
<dbReference type="InterPro" id="IPR019819">
    <property type="entry name" value="Carboxylesterase_B_CS"/>
</dbReference>
<sequence length="604" mass="65825">MDYKYLNVHKSGDVTKNPRKGRFAQIIHNWRVALCIVGVLITAIVLTAVFVSRARSSSDGDKISSGTGVPSGTIAGDKALLGDDSAGPIANLSYTTYQGKWQPNGIAQFTGMRYAKAPLGDLRWRAPVEPETMSNIQKATGFGKACYGTSTGTPADQSEDCLFVNVWAPQKVTARTKLPVWLFVQGGGYNSNSAPYVLGSEVIAKSGYNAIVVTFNYRVSLFGFLASEKIKADGALNAGLLDQRFLMEWVQKHIEAFGGDPGRVMLHGHSAGGGSVAHHLTAYGGRDDKLFSSAVLESPYYPTELTVVESEWQFNKTAELAGCGSHTDILSCLRNIDVDTLQKKVNGVYNFPNKDGIPVFYWAPTVDGDFVSEDLMLAFEAGHYVKVPTLIGTVTNEGSLFAVDAITQAEVTNFLSNNLARYNSSWTDTITKAYPQAPEIQGRSAWFPTTSLAYGDVIFDCPSLVIGNAIASSLATINGSALWMYRYNVTDETEVKQGFGVPHSADLPAFFGAQSMPTAVSQSYSTYNAPMVAAVMSYLISFLRTQNPNTLKEDAALEWDAWVPGQQASRLVLELNNTRHEELTQTFRSRCSDWDRLLKESLVL</sequence>
<evidence type="ECO:0000256" key="2">
    <source>
        <dbReference type="ARBA" id="ARBA00022801"/>
    </source>
</evidence>
<dbReference type="PROSITE" id="PS00122">
    <property type="entry name" value="CARBOXYLESTERASE_B_1"/>
    <property type="match status" value="1"/>
</dbReference>
<dbReference type="SUPFAM" id="SSF53474">
    <property type="entry name" value="alpha/beta-Hydrolases"/>
    <property type="match status" value="1"/>
</dbReference>
<evidence type="ECO:0000256" key="3">
    <source>
        <dbReference type="RuleBase" id="RU361235"/>
    </source>
</evidence>
<keyword evidence="7" id="KW-1185">Reference proteome</keyword>
<keyword evidence="4" id="KW-0812">Transmembrane</keyword>
<evidence type="ECO:0000313" key="6">
    <source>
        <dbReference type="EMBL" id="KAL1898057.1"/>
    </source>
</evidence>
<dbReference type="Proteomes" id="UP001583280">
    <property type="component" value="Unassembled WGS sequence"/>
</dbReference>
<comment type="caution">
    <text evidence="6">The sequence shown here is derived from an EMBL/GenBank/DDBJ whole genome shotgun (WGS) entry which is preliminary data.</text>
</comment>
<dbReference type="EMBL" id="JAWDJO010000037">
    <property type="protein sequence ID" value="KAL1898057.1"/>
    <property type="molecule type" value="Genomic_DNA"/>
</dbReference>
<evidence type="ECO:0000256" key="4">
    <source>
        <dbReference type="SAM" id="Phobius"/>
    </source>
</evidence>
<organism evidence="6 7">
    <name type="scientific">Ceratocystis pirilliformis</name>
    <dbReference type="NCBI Taxonomy" id="259994"/>
    <lineage>
        <taxon>Eukaryota</taxon>
        <taxon>Fungi</taxon>
        <taxon>Dikarya</taxon>
        <taxon>Ascomycota</taxon>
        <taxon>Pezizomycotina</taxon>
        <taxon>Sordariomycetes</taxon>
        <taxon>Hypocreomycetidae</taxon>
        <taxon>Microascales</taxon>
        <taxon>Ceratocystidaceae</taxon>
        <taxon>Ceratocystis</taxon>
    </lineage>
</organism>
<comment type="similarity">
    <text evidence="1 3">Belongs to the type-B carboxylesterase/lipase family.</text>
</comment>
<gene>
    <name evidence="6" type="ORF">Cpir12675_002075</name>
</gene>
<accession>A0ABR3ZCK9</accession>
<proteinExistence type="inferred from homology"/>
<evidence type="ECO:0000256" key="1">
    <source>
        <dbReference type="ARBA" id="ARBA00005964"/>
    </source>
</evidence>